<keyword evidence="3" id="KW-1185">Reference proteome</keyword>
<feature type="region of interest" description="Disordered" evidence="1">
    <location>
        <begin position="1"/>
        <end position="29"/>
    </location>
</feature>
<organism evidence="2 3">
    <name type="scientific">Ranatra chinensis</name>
    <dbReference type="NCBI Taxonomy" id="642074"/>
    <lineage>
        <taxon>Eukaryota</taxon>
        <taxon>Metazoa</taxon>
        <taxon>Ecdysozoa</taxon>
        <taxon>Arthropoda</taxon>
        <taxon>Hexapoda</taxon>
        <taxon>Insecta</taxon>
        <taxon>Pterygota</taxon>
        <taxon>Neoptera</taxon>
        <taxon>Paraneoptera</taxon>
        <taxon>Hemiptera</taxon>
        <taxon>Heteroptera</taxon>
        <taxon>Panheteroptera</taxon>
        <taxon>Nepomorpha</taxon>
        <taxon>Nepidae</taxon>
        <taxon>Ranatrinae</taxon>
        <taxon>Ranatra</taxon>
    </lineage>
</organism>
<reference evidence="2 3" key="1">
    <citation type="submission" date="2024-07" db="EMBL/GenBank/DDBJ databases">
        <title>Chromosome-level genome assembly of the water stick insect Ranatra chinensis (Heteroptera: Nepidae).</title>
        <authorList>
            <person name="Liu X."/>
        </authorList>
    </citation>
    <scope>NUCLEOTIDE SEQUENCE [LARGE SCALE GENOMIC DNA]</scope>
    <source>
        <strain evidence="2">Cailab_2021Rc</strain>
        <tissue evidence="2">Muscle</tissue>
    </source>
</reference>
<evidence type="ECO:0000313" key="3">
    <source>
        <dbReference type="Proteomes" id="UP001558652"/>
    </source>
</evidence>
<dbReference type="Proteomes" id="UP001558652">
    <property type="component" value="Unassembled WGS sequence"/>
</dbReference>
<feature type="compositionally biased region" description="Basic and acidic residues" evidence="1">
    <location>
        <begin position="1"/>
        <end position="14"/>
    </location>
</feature>
<name>A0ABD0YV78_9HEMI</name>
<accession>A0ABD0YV78</accession>
<proteinExistence type="predicted"/>
<evidence type="ECO:0000313" key="2">
    <source>
        <dbReference type="EMBL" id="KAL1130492.1"/>
    </source>
</evidence>
<evidence type="ECO:0000256" key="1">
    <source>
        <dbReference type="SAM" id="MobiDB-lite"/>
    </source>
</evidence>
<gene>
    <name evidence="2" type="ORF">AAG570_011740</name>
</gene>
<sequence length="242" mass="27601">MQEQQHRHYHERQLEPLQPPPQPQPQQQQHRCGVCTALAAIFRRLMCIAPSRRGSQESYYQHLDQSESLASRHLGKLKNFSGRYKISGDAFLKFIFTGVEINSWGLFSVNLKEEKQAVAYWTKKVAASFKEERILKLVSGLAKCIGGNHLKNSTYIQVESLTCRGMNAVFNLKRLRVITVQLVIVHGSTRTRTRRQGGDVVCTVFTNVFTHIGRDSLERFPLKMPLAQWDQSSPHPLLTANS</sequence>
<dbReference type="AlphaFoldDB" id="A0ABD0YV78"/>
<dbReference type="EMBL" id="JBFDAA010000007">
    <property type="protein sequence ID" value="KAL1130492.1"/>
    <property type="molecule type" value="Genomic_DNA"/>
</dbReference>
<protein>
    <submittedName>
        <fullName evidence="2">Uncharacterized protein</fullName>
    </submittedName>
</protein>
<comment type="caution">
    <text evidence="2">The sequence shown here is derived from an EMBL/GenBank/DDBJ whole genome shotgun (WGS) entry which is preliminary data.</text>
</comment>